<dbReference type="PROSITE" id="PS50980">
    <property type="entry name" value="COA_CT_NTER"/>
    <property type="match status" value="1"/>
</dbReference>
<dbReference type="PROSITE" id="PS50989">
    <property type="entry name" value="COA_CT_CTER"/>
    <property type="match status" value="1"/>
</dbReference>
<dbReference type="InterPro" id="IPR011762">
    <property type="entry name" value="COA_CT_N"/>
</dbReference>
<dbReference type="EMBL" id="BAABEO010000036">
    <property type="protein sequence ID" value="GAA3704428.1"/>
    <property type="molecule type" value="Genomic_DNA"/>
</dbReference>
<feature type="domain" description="CoA carboxyltransferase C-terminal" evidence="2">
    <location>
        <begin position="276"/>
        <end position="523"/>
    </location>
</feature>
<evidence type="ECO:0000259" key="2">
    <source>
        <dbReference type="PROSITE" id="PS50989"/>
    </source>
</evidence>
<gene>
    <name evidence="3" type="ORF">GCM10023081_45890</name>
</gene>
<evidence type="ECO:0000259" key="1">
    <source>
        <dbReference type="PROSITE" id="PS50980"/>
    </source>
</evidence>
<keyword evidence="4" id="KW-1185">Reference proteome</keyword>
<dbReference type="Proteomes" id="UP001500752">
    <property type="component" value="Unassembled WGS sequence"/>
</dbReference>
<dbReference type="RefSeq" id="WP_345154679.1">
    <property type="nucleotide sequence ID" value="NZ_BAABEO010000036.1"/>
</dbReference>
<dbReference type="InterPro" id="IPR034733">
    <property type="entry name" value="AcCoA_carboxyl_beta"/>
</dbReference>
<protein>
    <submittedName>
        <fullName evidence="3">Acyl-CoA carboxylase subunit beta</fullName>
    </submittedName>
</protein>
<organism evidence="3 4">
    <name type="scientific">Arthrobacter ginkgonis</name>
    <dbReference type="NCBI Taxonomy" id="1630594"/>
    <lineage>
        <taxon>Bacteria</taxon>
        <taxon>Bacillati</taxon>
        <taxon>Actinomycetota</taxon>
        <taxon>Actinomycetes</taxon>
        <taxon>Micrococcales</taxon>
        <taxon>Micrococcaceae</taxon>
        <taxon>Arthrobacter</taxon>
    </lineage>
</organism>
<dbReference type="PANTHER" id="PTHR22855">
    <property type="entry name" value="ACETYL, PROPIONYL, PYRUVATE, AND GLUTACONYL CARBOXYLASE-RELATED"/>
    <property type="match status" value="1"/>
</dbReference>
<dbReference type="InterPro" id="IPR011763">
    <property type="entry name" value="COA_CT_C"/>
</dbReference>
<dbReference type="InterPro" id="IPR045190">
    <property type="entry name" value="MCCB/AccD1-like"/>
</dbReference>
<dbReference type="PANTHER" id="PTHR22855:SF13">
    <property type="entry name" value="METHYLCROTONOYL-COA CARBOXYLASE BETA CHAIN, MITOCHONDRIAL"/>
    <property type="match status" value="1"/>
</dbReference>
<dbReference type="InterPro" id="IPR029045">
    <property type="entry name" value="ClpP/crotonase-like_dom_sf"/>
</dbReference>
<dbReference type="Pfam" id="PF01039">
    <property type="entry name" value="Carboxyl_trans"/>
    <property type="match status" value="1"/>
</dbReference>
<comment type="caution">
    <text evidence="3">The sequence shown here is derived from an EMBL/GenBank/DDBJ whole genome shotgun (WGS) entry which is preliminary data.</text>
</comment>
<evidence type="ECO:0000313" key="3">
    <source>
        <dbReference type="EMBL" id="GAA3704428.1"/>
    </source>
</evidence>
<feature type="domain" description="CoA carboxyltransferase N-terminal" evidence="1">
    <location>
        <begin position="20"/>
        <end position="271"/>
    </location>
</feature>
<accession>A0ABP7DGW9</accession>
<evidence type="ECO:0000313" key="4">
    <source>
        <dbReference type="Proteomes" id="UP001500752"/>
    </source>
</evidence>
<dbReference type="Gene3D" id="3.90.226.10">
    <property type="entry name" value="2-enoyl-CoA Hydratase, Chain A, domain 1"/>
    <property type="match status" value="2"/>
</dbReference>
<name>A0ABP7DGW9_9MICC</name>
<dbReference type="SUPFAM" id="SSF52096">
    <property type="entry name" value="ClpP/crotonase"/>
    <property type="match status" value="2"/>
</dbReference>
<proteinExistence type="predicted"/>
<reference evidence="4" key="1">
    <citation type="journal article" date="2019" name="Int. J. Syst. Evol. Microbiol.">
        <title>The Global Catalogue of Microorganisms (GCM) 10K type strain sequencing project: providing services to taxonomists for standard genome sequencing and annotation.</title>
        <authorList>
            <consortium name="The Broad Institute Genomics Platform"/>
            <consortium name="The Broad Institute Genome Sequencing Center for Infectious Disease"/>
            <person name="Wu L."/>
            <person name="Ma J."/>
        </authorList>
    </citation>
    <scope>NUCLEOTIDE SEQUENCE [LARGE SCALE GENOMIC DNA]</scope>
    <source>
        <strain evidence="4">JCM 30742</strain>
    </source>
</reference>
<sequence length="528" mass="57659">MSEATIVEVEDLAVEGAAPDPTVHEQLAEKLASARLGGSEKNRKKILASGKLLVRQRLEILFDDENYIEDGLLARYEEGLPGDAVVIAFGRIDGREVCVIANDFSVKAGTWGNRTFEKIIQAQEKANAAGIPIVYLFDSAGARIDEQFESFAGRHAWGNIFYNQVQISGRVPQVCALFGPSPAGSAYVPALCDMTIMVRGHATAYLGSPRLAEMVTGEKVTLEEMGGAEMHCTVSGLGDVLVEDDEEALNAIRVWLSFLPANWETPAPVAPAIEPRPGRSLQDIVPLREAEVFDMEEFVESLVDEGSWFPYKELFAPEMLTGFARINGRPVGLVGNQPRHMGGSIFPNSSDKAARFIWICNAYNIPIVFLVDIAGYMIGSQVEREGIIRHGAKMIFAVSECRVPRITVLVRKAYGGGYLAMSGAPMNPDAVIALPTARPALMGPDAAVNGIYYNQIHEIEDPDERRAFIAEKHAEYAEGIDVFKIANANAVEAVVPANDLRADLTRRLGLYSKRKMIPVERRQAVTPA</sequence>